<evidence type="ECO:0000256" key="1">
    <source>
        <dbReference type="ARBA" id="ARBA00001974"/>
    </source>
</evidence>
<dbReference type="Proteomes" id="UP000321154">
    <property type="component" value="Unassembled WGS sequence"/>
</dbReference>
<evidence type="ECO:0000256" key="6">
    <source>
        <dbReference type="ARBA" id="ARBA00022630"/>
    </source>
</evidence>
<keyword evidence="8" id="KW-0521">NADP</keyword>
<dbReference type="InterPro" id="IPR025700">
    <property type="entry name" value="Lys/Orn_oxygenase"/>
</dbReference>
<feature type="compositionally biased region" description="Low complexity" evidence="16">
    <location>
        <begin position="10"/>
        <end position="34"/>
    </location>
</feature>
<protein>
    <recommendedName>
        <fullName evidence="5">L-lysine N6-monooxygenase MbtG</fullName>
        <ecNumber evidence="4">1.14.13.59</ecNumber>
    </recommendedName>
    <alternativeName>
        <fullName evidence="14">Lysine 6-N-hydroxylase</fullName>
    </alternativeName>
    <alternativeName>
        <fullName evidence="13">Lysine N6-hydroxylase</fullName>
    </alternativeName>
    <alternativeName>
        <fullName evidence="11">Lysine-N-oxygenase</fullName>
    </alternativeName>
    <alternativeName>
        <fullName evidence="12">Mycobactin synthase protein G</fullName>
    </alternativeName>
</protein>
<evidence type="ECO:0000313" key="20">
    <source>
        <dbReference type="Proteomes" id="UP000522688"/>
    </source>
</evidence>
<evidence type="ECO:0000256" key="5">
    <source>
        <dbReference type="ARBA" id="ARBA00016406"/>
    </source>
</evidence>
<feature type="compositionally biased region" description="Low complexity" evidence="16">
    <location>
        <begin position="185"/>
        <end position="199"/>
    </location>
</feature>
<comment type="caution">
    <text evidence="18">The sequence shown here is derived from an EMBL/GenBank/DDBJ whole genome shotgun (WGS) entry which is preliminary data.</text>
</comment>
<dbReference type="EC" id="1.14.13.59" evidence="4"/>
<keyword evidence="10" id="KW-0503">Monooxygenase</keyword>
<keyword evidence="19" id="KW-1185">Reference proteome</keyword>
<dbReference type="AlphaFoldDB" id="A0A7W3JK66"/>
<evidence type="ECO:0000256" key="2">
    <source>
        <dbReference type="ARBA" id="ARBA00004924"/>
    </source>
</evidence>
<dbReference type="PANTHER" id="PTHR42802">
    <property type="entry name" value="MONOOXYGENASE"/>
    <property type="match status" value="1"/>
</dbReference>
<evidence type="ECO:0000256" key="11">
    <source>
        <dbReference type="ARBA" id="ARBA00029939"/>
    </source>
</evidence>
<keyword evidence="9 18" id="KW-0560">Oxidoreductase</keyword>
<dbReference type="EMBL" id="JACGWW010000003">
    <property type="protein sequence ID" value="MBA8814204.1"/>
    <property type="molecule type" value="Genomic_DNA"/>
</dbReference>
<evidence type="ECO:0000256" key="10">
    <source>
        <dbReference type="ARBA" id="ARBA00023033"/>
    </source>
</evidence>
<feature type="region of interest" description="Disordered" evidence="16">
    <location>
        <begin position="520"/>
        <end position="569"/>
    </location>
</feature>
<feature type="region of interest" description="Disordered" evidence="16">
    <location>
        <begin position="179"/>
        <end position="200"/>
    </location>
</feature>
<evidence type="ECO:0000256" key="7">
    <source>
        <dbReference type="ARBA" id="ARBA00022827"/>
    </source>
</evidence>
<feature type="region of interest" description="Disordered" evidence="16">
    <location>
        <begin position="273"/>
        <end position="302"/>
    </location>
</feature>
<dbReference type="EMBL" id="BJUV01000040">
    <property type="protein sequence ID" value="GEK84488.1"/>
    <property type="molecule type" value="Genomic_DNA"/>
</dbReference>
<sequence>MSPAAASGIPATRTPSADAPAARTPSADAPAARTGGAGPVPEHVHDLLGIGIGPFGLGLAALTDPVGDLDAVFVDAADGFHWHPGMMIEGATIQVPFLADLVTMADPTSRFSFLSFLKATGRLYAFYIRESFYPLRAEYDAYCRWVADQLDTLRWGRRVVAVTELDDGTLLVEAERVGADEPDAAEPGTGAPAVAGPATDARETWRTRHVVLGIGTEPRLPAAVRDLDGPVVHSADYLGERDRLRSADSITIVGSGQSAAEIYRDLLDTVRGVGDEGRGGATSDPDATSDPSAGSLDPVTTREGHRLDWVTRSPRFFPMEYTKLTLELTSPEYTDHFHALPADERDRLGRDQRSLYKGISGDLVDDIHETLYRRTLDGPLDTTLLTETELVAVDWHAERGVFTLTLRHTQLGTTIERETAALMLATGYAARIPAFLEPLGDLVARDGRGRLAVGRDYSIDASARDAGRRPRLFVMNAEEHTHGLTAPDLGFAAWRASSILASITGREVYPVERRTVFQSFGLPGDSPTPAPDVPHPGTPHPAAPHPGTPQHPAAPHGRTRTRTTEEVAR</sequence>
<accession>A0A7W3JK66</accession>
<evidence type="ECO:0000256" key="8">
    <source>
        <dbReference type="ARBA" id="ARBA00022857"/>
    </source>
</evidence>
<dbReference type="Gene3D" id="3.50.50.60">
    <property type="entry name" value="FAD/NAD(P)-binding domain"/>
    <property type="match status" value="1"/>
</dbReference>
<evidence type="ECO:0000256" key="9">
    <source>
        <dbReference type="ARBA" id="ARBA00023002"/>
    </source>
</evidence>
<evidence type="ECO:0000256" key="12">
    <source>
        <dbReference type="ARBA" id="ARBA00031158"/>
    </source>
</evidence>
<feature type="compositionally biased region" description="Pro residues" evidence="16">
    <location>
        <begin position="526"/>
        <end position="549"/>
    </location>
</feature>
<dbReference type="GO" id="GO:0047091">
    <property type="term" value="F:L-lysine 6-monooxygenase (NADPH) activity"/>
    <property type="evidence" value="ECO:0007669"/>
    <property type="project" value="UniProtKB-EC"/>
</dbReference>
<name>A0A7W3JK66_9MICO</name>
<evidence type="ECO:0000256" key="14">
    <source>
        <dbReference type="ARBA" id="ARBA00032738"/>
    </source>
</evidence>
<reference evidence="17 19" key="1">
    <citation type="submission" date="2019-07" db="EMBL/GenBank/DDBJ databases">
        <title>Whole genome shotgun sequence of Frigoribacterium faeni NBRC 103066.</title>
        <authorList>
            <person name="Hosoyama A."/>
            <person name="Uohara A."/>
            <person name="Ohji S."/>
            <person name="Ichikawa N."/>
        </authorList>
    </citation>
    <scope>NUCLEOTIDE SEQUENCE [LARGE SCALE GENOMIC DNA]</scope>
    <source>
        <strain evidence="17 19">NBRC 103066</strain>
    </source>
</reference>
<evidence type="ECO:0000313" key="18">
    <source>
        <dbReference type="EMBL" id="MBA8814204.1"/>
    </source>
</evidence>
<keyword evidence="7" id="KW-0274">FAD</keyword>
<comment type="cofactor">
    <cofactor evidence="1">
        <name>FAD</name>
        <dbReference type="ChEBI" id="CHEBI:57692"/>
    </cofactor>
</comment>
<evidence type="ECO:0000256" key="4">
    <source>
        <dbReference type="ARBA" id="ARBA00013076"/>
    </source>
</evidence>
<comment type="similarity">
    <text evidence="3">Belongs to the lysine N(6)-hydroxylase/L-ornithine N(5)-oxygenase family.</text>
</comment>
<dbReference type="Pfam" id="PF13434">
    <property type="entry name" value="Lys_Orn_oxgnase"/>
    <property type="match status" value="2"/>
</dbReference>
<evidence type="ECO:0000256" key="15">
    <source>
        <dbReference type="ARBA" id="ARBA00048407"/>
    </source>
</evidence>
<keyword evidence="6" id="KW-0285">Flavoprotein</keyword>
<gene>
    <name evidence="18" type="ORF">FB463_002470</name>
    <name evidence="17" type="ORF">FFA01_27970</name>
</gene>
<organism evidence="18 20">
    <name type="scientific">Frigoribacterium faeni</name>
    <dbReference type="NCBI Taxonomy" id="145483"/>
    <lineage>
        <taxon>Bacteria</taxon>
        <taxon>Bacillati</taxon>
        <taxon>Actinomycetota</taxon>
        <taxon>Actinomycetes</taxon>
        <taxon>Micrococcales</taxon>
        <taxon>Microbacteriaceae</taxon>
        <taxon>Frigoribacterium</taxon>
    </lineage>
</organism>
<dbReference type="OrthoDB" id="7527071at2"/>
<evidence type="ECO:0000313" key="19">
    <source>
        <dbReference type="Proteomes" id="UP000321154"/>
    </source>
</evidence>
<proteinExistence type="inferred from homology"/>
<comment type="pathway">
    <text evidence="2">Siderophore biosynthesis.</text>
</comment>
<dbReference type="RefSeq" id="WP_146856812.1">
    <property type="nucleotide sequence ID" value="NZ_BAAAHR010000007.1"/>
</dbReference>
<dbReference type="Proteomes" id="UP000522688">
    <property type="component" value="Unassembled WGS sequence"/>
</dbReference>
<evidence type="ECO:0000256" key="13">
    <source>
        <dbReference type="ARBA" id="ARBA00032493"/>
    </source>
</evidence>
<evidence type="ECO:0000256" key="3">
    <source>
        <dbReference type="ARBA" id="ARBA00007588"/>
    </source>
</evidence>
<dbReference type="PANTHER" id="PTHR42802:SF1">
    <property type="entry name" value="L-ORNITHINE N(5)-MONOOXYGENASE"/>
    <property type="match status" value="1"/>
</dbReference>
<comment type="catalytic activity">
    <reaction evidence="15">
        <text>L-lysine + NADPH + O2 = N(6)-hydroxy-L-lysine + NADP(+) + H2O</text>
        <dbReference type="Rhea" id="RHEA:23228"/>
        <dbReference type="ChEBI" id="CHEBI:15377"/>
        <dbReference type="ChEBI" id="CHEBI:15379"/>
        <dbReference type="ChEBI" id="CHEBI:32551"/>
        <dbReference type="ChEBI" id="CHEBI:57783"/>
        <dbReference type="ChEBI" id="CHEBI:57820"/>
        <dbReference type="ChEBI" id="CHEBI:58349"/>
        <dbReference type="EC" id="1.14.13.59"/>
    </reaction>
</comment>
<reference evidence="18 20" key="2">
    <citation type="submission" date="2020-07" db="EMBL/GenBank/DDBJ databases">
        <title>Sequencing the genomes of 1000 actinobacteria strains.</title>
        <authorList>
            <person name="Klenk H.-P."/>
        </authorList>
    </citation>
    <scope>NUCLEOTIDE SEQUENCE [LARGE SCALE GENOMIC DNA]</scope>
    <source>
        <strain evidence="18 20">DSM 10309</strain>
    </source>
</reference>
<evidence type="ECO:0000313" key="17">
    <source>
        <dbReference type="EMBL" id="GEK84488.1"/>
    </source>
</evidence>
<feature type="region of interest" description="Disordered" evidence="16">
    <location>
        <begin position="1"/>
        <end position="38"/>
    </location>
</feature>
<evidence type="ECO:0000256" key="16">
    <source>
        <dbReference type="SAM" id="MobiDB-lite"/>
    </source>
</evidence>
<dbReference type="InterPro" id="IPR036188">
    <property type="entry name" value="FAD/NAD-bd_sf"/>
</dbReference>
<dbReference type="SUPFAM" id="SSF51905">
    <property type="entry name" value="FAD/NAD(P)-binding domain"/>
    <property type="match status" value="2"/>
</dbReference>